<evidence type="ECO:0000259" key="2">
    <source>
        <dbReference type="SMART" id="SM00563"/>
    </source>
</evidence>
<evidence type="ECO:0000313" key="4">
    <source>
        <dbReference type="Proteomes" id="UP001268651"/>
    </source>
</evidence>
<keyword evidence="1" id="KW-1133">Transmembrane helix</keyword>
<dbReference type="Pfam" id="PF01553">
    <property type="entry name" value="Acyltransferase"/>
    <property type="match status" value="1"/>
</dbReference>
<gene>
    <name evidence="3" type="ORF">RXV94_04605</name>
</gene>
<reference evidence="3 4" key="1">
    <citation type="submission" date="2023-10" db="EMBL/GenBank/DDBJ databases">
        <title>Marimonas sp. nov. isolated from tidal mud flat.</title>
        <authorList>
            <person name="Jaincy N.J."/>
            <person name="Srinivasan S."/>
            <person name="Lee S.-S."/>
        </authorList>
    </citation>
    <scope>NUCLEOTIDE SEQUENCE [LARGE SCALE GENOMIC DNA]</scope>
    <source>
        <strain evidence="3 4">MJ-SS3</strain>
    </source>
</reference>
<feature type="transmembrane region" description="Helical" evidence="1">
    <location>
        <begin position="296"/>
        <end position="317"/>
    </location>
</feature>
<dbReference type="SUPFAM" id="SSF69593">
    <property type="entry name" value="Glycerol-3-phosphate (1)-acyltransferase"/>
    <property type="match status" value="1"/>
</dbReference>
<keyword evidence="3" id="KW-0808">Transferase</keyword>
<dbReference type="PANTHER" id="PTHR31605:SF0">
    <property type="entry name" value="GLYCEROL-3-PHOSPHATE O-ACYLTRANSFERASE 1"/>
    <property type="match status" value="1"/>
</dbReference>
<feature type="domain" description="Phospholipid/glycerol acyltransferase" evidence="2">
    <location>
        <begin position="38"/>
        <end position="163"/>
    </location>
</feature>
<organism evidence="3 4">
    <name type="scientific">Gilvirhabdus luticola</name>
    <dbReference type="NCBI Taxonomy" id="3079858"/>
    <lineage>
        <taxon>Bacteria</taxon>
        <taxon>Pseudomonadati</taxon>
        <taxon>Bacteroidota</taxon>
        <taxon>Flavobacteriia</taxon>
        <taxon>Flavobacteriales</taxon>
        <taxon>Flavobacteriaceae</taxon>
        <taxon>Gilvirhabdus</taxon>
    </lineage>
</organism>
<dbReference type="CDD" id="cd07992">
    <property type="entry name" value="LPLAT_AAK14816-like"/>
    <property type="match status" value="1"/>
</dbReference>
<dbReference type="PANTHER" id="PTHR31605">
    <property type="entry name" value="GLYCEROL-3-PHOSPHATE O-ACYLTRANSFERASE 1"/>
    <property type="match status" value="1"/>
</dbReference>
<comment type="caution">
    <text evidence="3">The sequence shown here is derived from an EMBL/GenBank/DDBJ whole genome shotgun (WGS) entry which is preliminary data.</text>
</comment>
<dbReference type="InterPro" id="IPR002123">
    <property type="entry name" value="Plipid/glycerol_acylTrfase"/>
</dbReference>
<accession>A0ABU3U525</accession>
<evidence type="ECO:0000256" key="1">
    <source>
        <dbReference type="SAM" id="Phobius"/>
    </source>
</evidence>
<feature type="transmembrane region" description="Helical" evidence="1">
    <location>
        <begin position="264"/>
        <end position="284"/>
    </location>
</feature>
<evidence type="ECO:0000313" key="3">
    <source>
        <dbReference type="EMBL" id="MDU8885431.1"/>
    </source>
</evidence>
<name>A0ABU3U525_9FLAO</name>
<keyword evidence="1" id="KW-0812">Transmembrane</keyword>
<sequence length="343" mass="39367">MKKLWLHSVKFYIKLGLFFYYRRIHVYKVENIPKDKPILFLSNHQNALLDALLIATTSGRFSYFLTRASVFTKPIVIKLLRSLQMLPVYRIRDGWSNLTNNNPIFESCTELLKNNEAVVIFPEGSHNLKRTVRPLSKGFTRIVFDTLEKYPKTELQLVSVGLNFESATAYGDSCSIFYGKAISAKKYITEDRNQSVVDLKEDIHDEISKLTTHIESEGYEDTLNTLKALNADFLNPKAVNACIKNDFNECGFMKTKRLSVIKTFLKFVLIINLIVPFAIWKLLIQPKIIEEEFIGTFRFAVGISLVPMWILAVIMLLASMVSFQLAMMYLFFVLGLSLLTVKT</sequence>
<keyword evidence="3" id="KW-0012">Acyltransferase</keyword>
<proteinExistence type="predicted"/>
<keyword evidence="1" id="KW-0472">Membrane</keyword>
<dbReference type="EMBL" id="JAWHTF010000002">
    <property type="protein sequence ID" value="MDU8885431.1"/>
    <property type="molecule type" value="Genomic_DNA"/>
</dbReference>
<dbReference type="InterPro" id="IPR052744">
    <property type="entry name" value="GPAT/DAPAT"/>
</dbReference>
<dbReference type="SMART" id="SM00563">
    <property type="entry name" value="PlsC"/>
    <property type="match status" value="1"/>
</dbReference>
<dbReference type="RefSeq" id="WP_316661311.1">
    <property type="nucleotide sequence ID" value="NZ_JAWHTF010000002.1"/>
</dbReference>
<dbReference type="GO" id="GO:0016746">
    <property type="term" value="F:acyltransferase activity"/>
    <property type="evidence" value="ECO:0007669"/>
    <property type="project" value="UniProtKB-KW"/>
</dbReference>
<feature type="transmembrane region" description="Helical" evidence="1">
    <location>
        <begin position="323"/>
        <end position="341"/>
    </location>
</feature>
<protein>
    <submittedName>
        <fullName evidence="3">Lysophospholipid acyltransferase family protein</fullName>
        <ecNumber evidence="3">2.3.1.-</ecNumber>
    </submittedName>
</protein>
<dbReference type="EC" id="2.3.1.-" evidence="3"/>
<keyword evidence="4" id="KW-1185">Reference proteome</keyword>
<dbReference type="Proteomes" id="UP001268651">
    <property type="component" value="Unassembled WGS sequence"/>
</dbReference>